<dbReference type="InterPro" id="IPR001173">
    <property type="entry name" value="Glyco_trans_2-like"/>
</dbReference>
<evidence type="ECO:0000313" key="4">
    <source>
        <dbReference type="EMBL" id="SFW21612.1"/>
    </source>
</evidence>
<gene>
    <name evidence="4" type="ORF">SAMN02910280_1126</name>
</gene>
<keyword evidence="1" id="KW-0328">Glycosyltransferase</keyword>
<evidence type="ECO:0000256" key="2">
    <source>
        <dbReference type="ARBA" id="ARBA00022679"/>
    </source>
</evidence>
<dbReference type="AlphaFoldDB" id="A0A1K1MER0"/>
<proteinExistence type="predicted"/>
<dbReference type="EMBL" id="FPIP01000002">
    <property type="protein sequence ID" value="SFW21612.1"/>
    <property type="molecule type" value="Genomic_DNA"/>
</dbReference>
<evidence type="ECO:0000256" key="1">
    <source>
        <dbReference type="ARBA" id="ARBA00022676"/>
    </source>
</evidence>
<sequence>MLISIIVPVYKVERYLDKCVKSLLNQTYNEIEILLIDDGSPDSCPKLCEEYAEKYEVVKCLHKSNGGLSSARNYGVLYARGEYIAFVDSDDYVEKTYIEDMVKLKEKFDADFVITRTSRENEDGSGKTKVPPFEAFVTNKNEALFYVYSQTKVGWAAYGKLYPKSVLLKYPFPDGYFEDCACMYNIINESSKIAIGNYGSNYHYVQHEGSILISKLSQKHYRIFEICKEFGCFIDSNYPNMSILKVMMYYFGVVQLLTLQKMSWKSYKKIFMKYRRMFRNNYKSVLREKRISKQKKIYMLFLCSRPEIFLAQRKIINALKQIHKM</sequence>
<evidence type="ECO:0000259" key="3">
    <source>
        <dbReference type="Pfam" id="PF00535"/>
    </source>
</evidence>
<dbReference type="CDD" id="cd00761">
    <property type="entry name" value="Glyco_tranf_GTA_type"/>
    <property type="match status" value="1"/>
</dbReference>
<name>A0A1K1MER0_RUMFL</name>
<evidence type="ECO:0000313" key="5">
    <source>
        <dbReference type="Proteomes" id="UP000183461"/>
    </source>
</evidence>
<dbReference type="Pfam" id="PF00535">
    <property type="entry name" value="Glycos_transf_2"/>
    <property type="match status" value="1"/>
</dbReference>
<accession>A0A1K1MER0</accession>
<protein>
    <submittedName>
        <fullName evidence="4">Glycosyltransferase involved in cell wall bisynthesis</fullName>
    </submittedName>
</protein>
<feature type="domain" description="Glycosyltransferase 2-like" evidence="3">
    <location>
        <begin position="4"/>
        <end position="133"/>
    </location>
</feature>
<dbReference type="InterPro" id="IPR029044">
    <property type="entry name" value="Nucleotide-diphossugar_trans"/>
</dbReference>
<dbReference type="SUPFAM" id="SSF53448">
    <property type="entry name" value="Nucleotide-diphospho-sugar transferases"/>
    <property type="match status" value="1"/>
</dbReference>
<dbReference type="PANTHER" id="PTHR22916">
    <property type="entry name" value="GLYCOSYLTRANSFERASE"/>
    <property type="match status" value="1"/>
</dbReference>
<dbReference type="PANTHER" id="PTHR22916:SF51">
    <property type="entry name" value="GLYCOSYLTRANSFERASE EPSH-RELATED"/>
    <property type="match status" value="1"/>
</dbReference>
<organism evidence="4 5">
    <name type="scientific">Ruminococcus flavefaciens</name>
    <dbReference type="NCBI Taxonomy" id="1265"/>
    <lineage>
        <taxon>Bacteria</taxon>
        <taxon>Bacillati</taxon>
        <taxon>Bacillota</taxon>
        <taxon>Clostridia</taxon>
        <taxon>Eubacteriales</taxon>
        <taxon>Oscillospiraceae</taxon>
        <taxon>Ruminococcus</taxon>
    </lineage>
</organism>
<keyword evidence="2 4" id="KW-0808">Transferase</keyword>
<reference evidence="5" key="1">
    <citation type="submission" date="2016-11" db="EMBL/GenBank/DDBJ databases">
        <authorList>
            <person name="Varghese N."/>
            <person name="Submissions S."/>
        </authorList>
    </citation>
    <scope>NUCLEOTIDE SEQUENCE [LARGE SCALE GENOMIC DNA]</scope>
    <source>
        <strain evidence="5">YL228</strain>
    </source>
</reference>
<dbReference type="GO" id="GO:0016757">
    <property type="term" value="F:glycosyltransferase activity"/>
    <property type="evidence" value="ECO:0007669"/>
    <property type="project" value="UniProtKB-KW"/>
</dbReference>
<dbReference type="Gene3D" id="3.90.550.10">
    <property type="entry name" value="Spore Coat Polysaccharide Biosynthesis Protein SpsA, Chain A"/>
    <property type="match status" value="1"/>
</dbReference>
<dbReference type="Proteomes" id="UP000183461">
    <property type="component" value="Unassembled WGS sequence"/>
</dbReference>